<dbReference type="RefSeq" id="XP_040788795.1">
    <property type="nucleotide sequence ID" value="XM_040926628.1"/>
</dbReference>
<organism evidence="2 3">
    <name type="scientific">Cucurbitaria berberidis CBS 394.84</name>
    <dbReference type="NCBI Taxonomy" id="1168544"/>
    <lineage>
        <taxon>Eukaryota</taxon>
        <taxon>Fungi</taxon>
        <taxon>Dikarya</taxon>
        <taxon>Ascomycota</taxon>
        <taxon>Pezizomycotina</taxon>
        <taxon>Dothideomycetes</taxon>
        <taxon>Pleosporomycetidae</taxon>
        <taxon>Pleosporales</taxon>
        <taxon>Pleosporineae</taxon>
        <taxon>Cucurbitariaceae</taxon>
        <taxon>Cucurbitaria</taxon>
    </lineage>
</organism>
<feature type="compositionally biased region" description="Low complexity" evidence="1">
    <location>
        <begin position="29"/>
        <end position="38"/>
    </location>
</feature>
<dbReference type="Proteomes" id="UP000800039">
    <property type="component" value="Unassembled WGS sequence"/>
</dbReference>
<proteinExistence type="predicted"/>
<dbReference type="EMBL" id="ML976616">
    <property type="protein sequence ID" value="KAF1846232.1"/>
    <property type="molecule type" value="Genomic_DNA"/>
</dbReference>
<gene>
    <name evidence="2" type="ORF">K460DRAFT_122124</name>
</gene>
<protein>
    <submittedName>
        <fullName evidence="2">Uncharacterized protein</fullName>
    </submittedName>
</protein>
<feature type="region of interest" description="Disordered" evidence="1">
    <location>
        <begin position="1"/>
        <end position="42"/>
    </location>
</feature>
<comment type="caution">
    <text evidence="2">The sequence shown here is derived from an EMBL/GenBank/DDBJ whole genome shotgun (WGS) entry which is preliminary data.</text>
</comment>
<dbReference type="AlphaFoldDB" id="A0A9P4L9C3"/>
<keyword evidence="3" id="KW-1185">Reference proteome</keyword>
<evidence type="ECO:0000256" key="1">
    <source>
        <dbReference type="SAM" id="MobiDB-lite"/>
    </source>
</evidence>
<feature type="compositionally biased region" description="Polar residues" evidence="1">
    <location>
        <begin position="1"/>
        <end position="14"/>
    </location>
</feature>
<sequence>MRTNSEIMSSSNLPNCPPTPALDLPSTPPTVTSLTIPPRAARAPTNTVTGLVRYGPDAHHSPRIPLLYTWRCCQPSCSGSINSRNTYRSDTHFTLLGRRNGYQEWGPGYVGADSCEECEHLACEGCRFLKVERKEGEDA</sequence>
<dbReference type="GeneID" id="63843880"/>
<evidence type="ECO:0000313" key="2">
    <source>
        <dbReference type="EMBL" id="KAF1846232.1"/>
    </source>
</evidence>
<accession>A0A9P4L9C3</accession>
<name>A0A9P4L9C3_9PLEO</name>
<reference evidence="2" key="1">
    <citation type="submission" date="2020-01" db="EMBL/GenBank/DDBJ databases">
        <authorList>
            <consortium name="DOE Joint Genome Institute"/>
            <person name="Haridas S."/>
            <person name="Albert R."/>
            <person name="Binder M."/>
            <person name="Bloem J."/>
            <person name="Labutti K."/>
            <person name="Salamov A."/>
            <person name="Andreopoulos B."/>
            <person name="Baker S.E."/>
            <person name="Barry K."/>
            <person name="Bills G."/>
            <person name="Bluhm B.H."/>
            <person name="Cannon C."/>
            <person name="Castanera R."/>
            <person name="Culley D.E."/>
            <person name="Daum C."/>
            <person name="Ezra D."/>
            <person name="Gonzalez J.B."/>
            <person name="Henrissat B."/>
            <person name="Kuo A."/>
            <person name="Liang C."/>
            <person name="Lipzen A."/>
            <person name="Lutzoni F."/>
            <person name="Magnuson J."/>
            <person name="Mondo S."/>
            <person name="Nolan M."/>
            <person name="Ohm R."/>
            <person name="Pangilinan J."/>
            <person name="Park H.-J."/>
            <person name="Ramirez L."/>
            <person name="Alfaro M."/>
            <person name="Sun H."/>
            <person name="Tritt A."/>
            <person name="Yoshinaga Y."/>
            <person name="Zwiers L.-H."/>
            <person name="Turgeon B.G."/>
            <person name="Goodwin S.B."/>
            <person name="Spatafora J.W."/>
            <person name="Crous P.W."/>
            <person name="Grigoriev I.V."/>
        </authorList>
    </citation>
    <scope>NUCLEOTIDE SEQUENCE</scope>
    <source>
        <strain evidence="2">CBS 394.84</strain>
    </source>
</reference>
<evidence type="ECO:0000313" key="3">
    <source>
        <dbReference type="Proteomes" id="UP000800039"/>
    </source>
</evidence>